<organism evidence="1 2">
    <name type="scientific">Alkalispirochaeta americana</name>
    <dbReference type="NCBI Taxonomy" id="159291"/>
    <lineage>
        <taxon>Bacteria</taxon>
        <taxon>Pseudomonadati</taxon>
        <taxon>Spirochaetota</taxon>
        <taxon>Spirochaetia</taxon>
        <taxon>Spirochaetales</taxon>
        <taxon>Spirochaetaceae</taxon>
        <taxon>Alkalispirochaeta</taxon>
    </lineage>
</organism>
<sequence>MFRISHEQQQEMIILTVEGEITWQTGLLIGQEATRVATETGLQRVLVDLRRARNVSTVIEHYSSSWSYQKIEKNRLQTTGAMRIAFLTAPDDTSHDAALSGLIGLIPSRDVYLLSKDEASAREWLMASPEPDPG</sequence>
<keyword evidence="2" id="KW-1185">Reference proteome</keyword>
<evidence type="ECO:0000313" key="2">
    <source>
        <dbReference type="Proteomes" id="UP000186400"/>
    </source>
</evidence>
<reference evidence="1 2" key="1">
    <citation type="submission" date="2017-01" db="EMBL/GenBank/DDBJ databases">
        <authorList>
            <person name="Mah S.A."/>
            <person name="Swanson W.J."/>
            <person name="Moy G.W."/>
            <person name="Vacquier V.D."/>
        </authorList>
    </citation>
    <scope>NUCLEOTIDE SEQUENCE [LARGE SCALE GENOMIC DNA]</scope>
    <source>
        <strain evidence="1 2">ASpG1</strain>
    </source>
</reference>
<dbReference type="Proteomes" id="UP000186400">
    <property type="component" value="Unassembled WGS sequence"/>
</dbReference>
<evidence type="ECO:0008006" key="3">
    <source>
        <dbReference type="Google" id="ProtNLM"/>
    </source>
</evidence>
<protein>
    <recommendedName>
        <fullName evidence="3">SpoIIAA-like</fullName>
    </recommendedName>
</protein>
<evidence type="ECO:0000313" key="1">
    <source>
        <dbReference type="EMBL" id="SIQ40645.1"/>
    </source>
</evidence>
<accession>A0A1N6SHM6</accession>
<dbReference type="EMBL" id="FTMS01000008">
    <property type="protein sequence ID" value="SIQ40645.1"/>
    <property type="molecule type" value="Genomic_DNA"/>
</dbReference>
<dbReference type="AlphaFoldDB" id="A0A1N6SHM6"/>
<proteinExistence type="predicted"/>
<gene>
    <name evidence="1" type="ORF">SAMN05920897_10889</name>
</gene>
<dbReference type="STRING" id="159291.SAMN05920897_10889"/>
<name>A0A1N6SHM6_9SPIO</name>